<organism evidence="2 3">
    <name type="scientific">Mola mola</name>
    <name type="common">Ocean sunfish</name>
    <name type="synonym">Tetraodon mola</name>
    <dbReference type="NCBI Taxonomy" id="94237"/>
    <lineage>
        <taxon>Eukaryota</taxon>
        <taxon>Metazoa</taxon>
        <taxon>Chordata</taxon>
        <taxon>Craniata</taxon>
        <taxon>Vertebrata</taxon>
        <taxon>Euteleostomi</taxon>
        <taxon>Actinopterygii</taxon>
        <taxon>Neopterygii</taxon>
        <taxon>Teleostei</taxon>
        <taxon>Neoteleostei</taxon>
        <taxon>Acanthomorphata</taxon>
        <taxon>Eupercaria</taxon>
        <taxon>Tetraodontiformes</taxon>
        <taxon>Molidae</taxon>
        <taxon>Mola</taxon>
    </lineage>
</organism>
<dbReference type="OMA" id="PELWMEN"/>
<evidence type="ECO:0000256" key="1">
    <source>
        <dbReference type="ARBA" id="ARBA00009817"/>
    </source>
</evidence>
<dbReference type="Proteomes" id="UP000261620">
    <property type="component" value="Unplaced"/>
</dbReference>
<evidence type="ECO:0000313" key="2">
    <source>
        <dbReference type="Ensembl" id="ENSMMOP00000021021.1"/>
    </source>
</evidence>
<comment type="similarity">
    <text evidence="1">Belongs to the HEBP family.</text>
</comment>
<accession>A0A3Q3XEC4</accession>
<dbReference type="Pfam" id="PF04832">
    <property type="entry name" value="SOUL"/>
    <property type="match status" value="1"/>
</dbReference>
<proteinExistence type="inferred from homology"/>
<evidence type="ECO:0000313" key="3">
    <source>
        <dbReference type="Proteomes" id="UP000261620"/>
    </source>
</evidence>
<dbReference type="PANTHER" id="PTHR11220">
    <property type="entry name" value="HEME-BINDING PROTEIN-RELATED"/>
    <property type="match status" value="1"/>
</dbReference>
<dbReference type="InterPro" id="IPR006917">
    <property type="entry name" value="SOUL_heme-bd"/>
</dbReference>
<dbReference type="STRING" id="94237.ENSMMOP00000021021"/>
<dbReference type="GO" id="GO:0005737">
    <property type="term" value="C:cytoplasm"/>
    <property type="evidence" value="ECO:0007669"/>
    <property type="project" value="TreeGrafter"/>
</dbReference>
<keyword evidence="3" id="KW-1185">Reference proteome</keyword>
<dbReference type="AlphaFoldDB" id="A0A3Q3XEC4"/>
<name>A0A3Q3XEC4_MOLML</name>
<dbReference type="Ensembl" id="ENSMMOT00000021377.1">
    <property type="protein sequence ID" value="ENSMMOP00000021021.1"/>
    <property type="gene ID" value="ENSMMOG00000015981.1"/>
</dbReference>
<protein>
    <submittedName>
        <fullName evidence="2">Uncharacterized protein</fullName>
    </submittedName>
</protein>
<dbReference type="Gene3D" id="3.20.80.10">
    <property type="entry name" value="Regulatory factor, effector binding domain"/>
    <property type="match status" value="1"/>
</dbReference>
<dbReference type="SUPFAM" id="SSF55136">
    <property type="entry name" value="Probable bacterial effector-binding domain"/>
    <property type="match status" value="1"/>
</dbReference>
<dbReference type="InterPro" id="IPR011256">
    <property type="entry name" value="Reg_factor_effector_dom_sf"/>
</dbReference>
<reference evidence="2" key="1">
    <citation type="submission" date="2025-08" db="UniProtKB">
        <authorList>
            <consortium name="Ensembl"/>
        </authorList>
    </citation>
    <scope>IDENTIFICATION</scope>
</reference>
<dbReference type="GO" id="GO:0020037">
    <property type="term" value="F:heme binding"/>
    <property type="evidence" value="ECO:0007669"/>
    <property type="project" value="TreeGrafter"/>
</dbReference>
<sequence length="176" mass="20254">MLKSGGKLLFQGGLESPKFTAEEGGDKIRKYHATKWKTTKVSGMQFDTANTAGFRSILKYPQGNNHKSFLDISLFVGVFSFYNRGENGVDVPCDTKITISLYMLLEYQDNRPELNDPELWMENRKDFTVYVRPCNGFSSEKMNTPYIEKPYVAMHDSPFKLTNRRNEVWILNTALE</sequence>
<dbReference type="PANTHER" id="PTHR11220:SF69">
    <property type="entry name" value="HEME-BINDING PROTEIN 2"/>
    <property type="match status" value="1"/>
</dbReference>
<reference evidence="2" key="2">
    <citation type="submission" date="2025-09" db="UniProtKB">
        <authorList>
            <consortium name="Ensembl"/>
        </authorList>
    </citation>
    <scope>IDENTIFICATION</scope>
</reference>